<evidence type="ECO:0000256" key="6">
    <source>
        <dbReference type="SAM" id="Phobius"/>
    </source>
</evidence>
<dbReference type="Gramene" id="ABO96137">
    <property type="protein sequence ID" value="ABO96137"/>
    <property type="gene ID" value="OSTLU_38528"/>
</dbReference>
<dbReference type="AlphaFoldDB" id="A4RY02"/>
<dbReference type="RefSeq" id="XP_001417844.1">
    <property type="nucleotide sequence ID" value="XM_001417807.1"/>
</dbReference>
<feature type="transmembrane region" description="Helical" evidence="6">
    <location>
        <begin position="471"/>
        <end position="489"/>
    </location>
</feature>
<accession>A4RY02</accession>
<dbReference type="OrthoDB" id="1735926at2759"/>
<keyword evidence="9" id="KW-1185">Reference proteome</keyword>
<evidence type="ECO:0000256" key="4">
    <source>
        <dbReference type="ARBA" id="ARBA00022989"/>
    </source>
</evidence>
<feature type="transmembrane region" description="Helical" evidence="6">
    <location>
        <begin position="47"/>
        <end position="65"/>
    </location>
</feature>
<dbReference type="HOGENOM" id="CLU_002289_6_4_1"/>
<keyword evidence="5 6" id="KW-0472">Membrane</keyword>
<evidence type="ECO:0000259" key="7">
    <source>
        <dbReference type="Pfam" id="PF00955"/>
    </source>
</evidence>
<dbReference type="OMA" id="FWERITI"/>
<feature type="transmembrane region" description="Helical" evidence="6">
    <location>
        <begin position="157"/>
        <end position="175"/>
    </location>
</feature>
<dbReference type="Gene3D" id="1.10.287.570">
    <property type="entry name" value="Helical hairpin bin"/>
    <property type="match status" value="1"/>
</dbReference>
<dbReference type="eggNOG" id="KOG1172">
    <property type="taxonomic scope" value="Eukaryota"/>
</dbReference>
<dbReference type="Pfam" id="PF00955">
    <property type="entry name" value="HCO3_cotransp"/>
    <property type="match status" value="1"/>
</dbReference>
<feature type="transmembrane region" description="Helical" evidence="6">
    <location>
        <begin position="277"/>
        <end position="295"/>
    </location>
</feature>
<comment type="similarity">
    <text evidence="2">Belongs to the anion exchanger (TC 2.A.31.3) family.</text>
</comment>
<proteinExistence type="inferred from homology"/>
<keyword evidence="4 6" id="KW-1133">Transmembrane helix</keyword>
<dbReference type="STRING" id="436017.A4RY02"/>
<dbReference type="PANTHER" id="PTHR11453">
    <property type="entry name" value="ANION EXCHANGE PROTEIN"/>
    <property type="match status" value="1"/>
</dbReference>
<dbReference type="EMBL" id="CP000585">
    <property type="protein sequence ID" value="ABO96137.1"/>
    <property type="molecule type" value="Genomic_DNA"/>
</dbReference>
<feature type="domain" description="Bicarbonate transporter-like transmembrane" evidence="7">
    <location>
        <begin position="187"/>
        <end position="507"/>
    </location>
</feature>
<gene>
    <name evidence="8" type="ORF">OSTLU_38528</name>
</gene>
<evidence type="ECO:0000256" key="5">
    <source>
        <dbReference type="ARBA" id="ARBA00023136"/>
    </source>
</evidence>
<evidence type="ECO:0000313" key="8">
    <source>
        <dbReference type="EMBL" id="ABO96137.1"/>
    </source>
</evidence>
<keyword evidence="3 6" id="KW-0812">Transmembrane</keyword>
<dbReference type="InterPro" id="IPR003020">
    <property type="entry name" value="HCO3_transpt_euk"/>
</dbReference>
<dbReference type="GO" id="GO:0006820">
    <property type="term" value="P:monoatomic anion transport"/>
    <property type="evidence" value="ECO:0007669"/>
    <property type="project" value="InterPro"/>
</dbReference>
<feature type="transmembrane region" description="Helical" evidence="6">
    <location>
        <begin position="123"/>
        <end position="151"/>
    </location>
</feature>
<dbReference type="InterPro" id="IPR011531">
    <property type="entry name" value="HCO3_transpt-like_TM_dom"/>
</dbReference>
<comment type="subcellular location">
    <subcellularLocation>
        <location evidence="1">Membrane</location>
        <topology evidence="1">Multi-pass membrane protein</topology>
    </subcellularLocation>
</comment>
<evidence type="ECO:0000256" key="2">
    <source>
        <dbReference type="ARBA" id="ARBA00006262"/>
    </source>
</evidence>
<evidence type="ECO:0000256" key="3">
    <source>
        <dbReference type="ARBA" id="ARBA00022692"/>
    </source>
</evidence>
<sequence>MASKRGADFTGKFAGGIVSDFKRRWAVYKSDWVDGFKAPTKCLSATLFMYFACLGPAIAFGGLAYKETDGHVGAMEYLCSQALSGIIWAVFSGQPEIVLRPAGPQTVFLIELFKRCKAWRIDFLVTSAWVGVWTGIFMLCIASFDACAWVANKCTKFTQDIFSLFVCAIFIFEGFKNLFTYFSDDKYSTAAALFSLMLGVMTLQLGLWAVHLRSSPYMNATIRELTADFGLASAVIIASVTAKLSKISGLEHLQISNNFEPSMQRDWWIDLGSGDKFIPLIAIFPALMLTALYYVDMNVATLLCNTPRLKMRKGAAYHYNFAVLAILVFITSMLGLPPPTGSLPHSPQYVLALSDVEEYTVDGETRTKVIKVHEQRLSPLLVNVLVALSFVVIPALKSIPMSVLFGLFIYTGIMGLYDNHFWERITIAFMEPRLHPPTSYVRHVPLSRVHAFTCVQIACVGVLWGIRSSPIALTFPIFILALMPLRILLFKKFNMFSPEWLELLDAKGAKPYEVDEDNQIMEDGRENKWLSNTGTASASNFMEFAGLHESGPAFGNAASLHAHTRSDADAMITARNRIPLTPLTK</sequence>
<evidence type="ECO:0000313" key="9">
    <source>
        <dbReference type="Proteomes" id="UP000001568"/>
    </source>
</evidence>
<dbReference type="GO" id="GO:0050801">
    <property type="term" value="P:monoatomic ion homeostasis"/>
    <property type="evidence" value="ECO:0007669"/>
    <property type="project" value="TreeGrafter"/>
</dbReference>
<dbReference type="PANTHER" id="PTHR11453:SF127">
    <property type="entry name" value="SOLUTE CARRIER FAMILY 4 MEMBER 11"/>
    <property type="match status" value="1"/>
</dbReference>
<organism evidence="8 9">
    <name type="scientific">Ostreococcus lucimarinus (strain CCE9901)</name>
    <dbReference type="NCBI Taxonomy" id="436017"/>
    <lineage>
        <taxon>Eukaryota</taxon>
        <taxon>Viridiplantae</taxon>
        <taxon>Chlorophyta</taxon>
        <taxon>Mamiellophyceae</taxon>
        <taxon>Mamiellales</taxon>
        <taxon>Bathycoccaceae</taxon>
        <taxon>Ostreococcus</taxon>
    </lineage>
</organism>
<evidence type="ECO:0000256" key="1">
    <source>
        <dbReference type="ARBA" id="ARBA00004141"/>
    </source>
</evidence>
<dbReference type="Proteomes" id="UP000001568">
    <property type="component" value="Chromosome 5"/>
</dbReference>
<dbReference type="GO" id="GO:0005452">
    <property type="term" value="F:solute:inorganic anion antiporter activity"/>
    <property type="evidence" value="ECO:0007669"/>
    <property type="project" value="InterPro"/>
</dbReference>
<dbReference type="PRINTS" id="PR01231">
    <property type="entry name" value="HCO3TRNSPORT"/>
</dbReference>
<feature type="transmembrane region" description="Helical" evidence="6">
    <location>
        <begin position="316"/>
        <end position="336"/>
    </location>
</feature>
<dbReference type="GeneID" id="5001795"/>
<protein>
    <submittedName>
        <fullName evidence="8">AE family transporter: anion exchange</fullName>
    </submittedName>
</protein>
<dbReference type="KEGG" id="olu:OSTLU_38528"/>
<reference evidence="8 9" key="1">
    <citation type="journal article" date="2007" name="Proc. Natl. Acad. Sci. U.S.A.">
        <title>The tiny eukaryote Ostreococcus provides genomic insights into the paradox of plankton speciation.</title>
        <authorList>
            <person name="Palenik B."/>
            <person name="Grimwood J."/>
            <person name="Aerts A."/>
            <person name="Rouze P."/>
            <person name="Salamov A."/>
            <person name="Putnam N."/>
            <person name="Dupont C."/>
            <person name="Jorgensen R."/>
            <person name="Derelle E."/>
            <person name="Rombauts S."/>
            <person name="Zhou K."/>
            <person name="Otillar R."/>
            <person name="Merchant S.S."/>
            <person name="Podell S."/>
            <person name="Gaasterland T."/>
            <person name="Napoli C."/>
            <person name="Gendler K."/>
            <person name="Manuell A."/>
            <person name="Tai V."/>
            <person name="Vallon O."/>
            <person name="Piganeau G."/>
            <person name="Jancek S."/>
            <person name="Heijde M."/>
            <person name="Jabbari K."/>
            <person name="Bowler C."/>
            <person name="Lohr M."/>
            <person name="Robbens S."/>
            <person name="Werner G."/>
            <person name="Dubchak I."/>
            <person name="Pazour G.J."/>
            <person name="Ren Q."/>
            <person name="Paulsen I."/>
            <person name="Delwiche C."/>
            <person name="Schmutz J."/>
            <person name="Rokhsar D."/>
            <person name="Van de Peer Y."/>
            <person name="Moreau H."/>
            <person name="Grigoriev I.V."/>
        </authorList>
    </citation>
    <scope>NUCLEOTIDE SEQUENCE [LARGE SCALE GENOMIC DNA]</scope>
    <source>
        <strain evidence="8 9">CCE9901</strain>
    </source>
</reference>
<name>A4RY02_OSTLU</name>
<feature type="transmembrane region" description="Helical" evidence="6">
    <location>
        <begin position="187"/>
        <end position="210"/>
    </location>
</feature>
<dbReference type="GO" id="GO:0005886">
    <property type="term" value="C:plasma membrane"/>
    <property type="evidence" value="ECO:0007669"/>
    <property type="project" value="TreeGrafter"/>
</dbReference>